<dbReference type="Pfam" id="PF02636">
    <property type="entry name" value="Methyltransf_28"/>
    <property type="match status" value="1"/>
</dbReference>
<evidence type="ECO:0000313" key="9">
    <source>
        <dbReference type="Proteomes" id="UP000001640"/>
    </source>
</evidence>
<keyword evidence="6" id="KW-0496">Mitochondrion</keyword>
<name>G0VDG6_NAUCA</name>
<evidence type="ECO:0000256" key="6">
    <source>
        <dbReference type="ARBA" id="ARBA00023128"/>
    </source>
</evidence>
<dbReference type="InterPro" id="IPR003788">
    <property type="entry name" value="NDUFAF7"/>
</dbReference>
<evidence type="ECO:0000256" key="4">
    <source>
        <dbReference type="ARBA" id="ARBA00022603"/>
    </source>
</evidence>
<dbReference type="FunCoup" id="G0VDG6">
    <property type="interactions" value="39"/>
</dbReference>
<keyword evidence="9" id="KW-1185">Reference proteome</keyword>
<evidence type="ECO:0000256" key="5">
    <source>
        <dbReference type="ARBA" id="ARBA00022679"/>
    </source>
</evidence>
<evidence type="ECO:0000256" key="7">
    <source>
        <dbReference type="ARBA" id="ARBA00048612"/>
    </source>
</evidence>
<protein>
    <recommendedName>
        <fullName evidence="3">type II protein arginine methyltransferase</fullName>
        <ecNumber evidence="3">2.1.1.320</ecNumber>
    </recommendedName>
</protein>
<dbReference type="InParanoid" id="G0VDG6"/>
<comment type="similarity">
    <text evidence="2">Belongs to the NDUFAF7 family.</text>
</comment>
<dbReference type="KEGG" id="ncs:NCAS_0C05380"/>
<keyword evidence="4" id="KW-0489">Methyltransferase</keyword>
<accession>G0VDG6</accession>
<evidence type="ECO:0000256" key="2">
    <source>
        <dbReference type="ARBA" id="ARBA00005891"/>
    </source>
</evidence>
<dbReference type="eggNOG" id="ENOG502RR6Q">
    <property type="taxonomic scope" value="Eukaryota"/>
</dbReference>
<dbReference type="GeneID" id="96903109"/>
<dbReference type="OrthoDB" id="17415at2759"/>
<dbReference type="GO" id="GO:0032259">
    <property type="term" value="P:methylation"/>
    <property type="evidence" value="ECO:0007669"/>
    <property type="project" value="UniProtKB-KW"/>
</dbReference>
<keyword evidence="5" id="KW-0808">Transferase</keyword>
<dbReference type="RefSeq" id="XP_003675892.1">
    <property type="nucleotide sequence ID" value="XM_003675844.1"/>
</dbReference>
<reference key="2">
    <citation type="submission" date="2011-08" db="EMBL/GenBank/DDBJ databases">
        <title>Genome sequence of Naumovozyma castellii.</title>
        <authorList>
            <person name="Gordon J.L."/>
            <person name="Armisen D."/>
            <person name="Proux-Wera E."/>
            <person name="OhEigeartaigh S.S."/>
            <person name="Byrne K.P."/>
            <person name="Wolfe K.H."/>
        </authorList>
    </citation>
    <scope>NUCLEOTIDE SEQUENCE</scope>
    <source>
        <strain>Type strain:CBS 4309</strain>
    </source>
</reference>
<gene>
    <name evidence="8" type="primary">NCAS0C05380</name>
    <name evidence="8" type="ordered locus">NCAS_0C05380</name>
</gene>
<dbReference type="EMBL" id="HE576754">
    <property type="protein sequence ID" value="CCC69528.1"/>
    <property type="molecule type" value="Genomic_DNA"/>
</dbReference>
<organism evidence="8 9">
    <name type="scientific">Naumovozyma castellii</name>
    <name type="common">Yeast</name>
    <name type="synonym">Saccharomyces castellii</name>
    <dbReference type="NCBI Taxonomy" id="27288"/>
    <lineage>
        <taxon>Eukaryota</taxon>
        <taxon>Fungi</taxon>
        <taxon>Dikarya</taxon>
        <taxon>Ascomycota</taxon>
        <taxon>Saccharomycotina</taxon>
        <taxon>Saccharomycetes</taxon>
        <taxon>Saccharomycetales</taxon>
        <taxon>Saccharomycetaceae</taxon>
        <taxon>Naumovozyma</taxon>
    </lineage>
</organism>
<evidence type="ECO:0000313" key="8">
    <source>
        <dbReference type="EMBL" id="CCC69528.1"/>
    </source>
</evidence>
<dbReference type="Proteomes" id="UP000001640">
    <property type="component" value="Chromosome 3"/>
</dbReference>
<dbReference type="EC" id="2.1.1.320" evidence="3"/>
<sequence>MRIFPINNITHVRFKATQTLPLLSIEELRKSKSLPLTKGTFTLPMRDYIEWENIPKIMKRETFFTNKNTLKQSMDSFQQYDPILTQCLAKWLLVNYKLNDYPYFDLNIVNVCTDLKQGIQICKTIMQYYKANLSDNIFERIKYYLVPLYETDLPSRADIEDIPGFKQFISREFVFESTEMNGQIPFSIEDPVYLLLLDDILKYTAHDLVRYCPKSDTWEQGFIDINVQGGKRKRFDTDIDYWCRTTLQVLKENDILPTLKANEEIYIPTGILRLFKLMELYLPEHRLFAVDSPQRWNPGLMTMLKLIFKGTIATQSSKIKEKFKDSMLTRGSVPIIEFVPDFLQIQKLYEAVHLNSSKDCEIEEVEEFINKWTDIGKEGSVVATKKTKAKLKLLKNSQLAILRSS</sequence>
<comment type="catalytic activity">
    <reaction evidence="7">
        <text>L-arginyl-[protein] + 2 S-adenosyl-L-methionine = N(omega),N(omega)'-dimethyl-L-arginyl-[protein] + 2 S-adenosyl-L-homocysteine + 2 H(+)</text>
        <dbReference type="Rhea" id="RHEA:48108"/>
        <dbReference type="Rhea" id="RHEA-COMP:10532"/>
        <dbReference type="Rhea" id="RHEA-COMP:11992"/>
        <dbReference type="ChEBI" id="CHEBI:15378"/>
        <dbReference type="ChEBI" id="CHEBI:29965"/>
        <dbReference type="ChEBI" id="CHEBI:57856"/>
        <dbReference type="ChEBI" id="CHEBI:59789"/>
        <dbReference type="ChEBI" id="CHEBI:88221"/>
        <dbReference type="EC" id="2.1.1.320"/>
    </reaction>
</comment>
<evidence type="ECO:0000256" key="1">
    <source>
        <dbReference type="ARBA" id="ARBA00004173"/>
    </source>
</evidence>
<comment type="subcellular location">
    <subcellularLocation>
        <location evidence="1">Mitochondrion</location>
    </subcellularLocation>
</comment>
<dbReference type="AlphaFoldDB" id="G0VDG6"/>
<dbReference type="STRING" id="1064592.G0VDG6"/>
<dbReference type="GO" id="GO:0005739">
    <property type="term" value="C:mitochondrion"/>
    <property type="evidence" value="ECO:0007669"/>
    <property type="project" value="UniProtKB-SubCell"/>
</dbReference>
<dbReference type="OMA" id="DYSCELA"/>
<evidence type="ECO:0000256" key="3">
    <source>
        <dbReference type="ARBA" id="ARBA00011935"/>
    </source>
</evidence>
<reference evidence="8 9" key="1">
    <citation type="journal article" date="2011" name="Proc. Natl. Acad. Sci. U.S.A.">
        <title>Evolutionary erosion of yeast sex chromosomes by mating-type switching accidents.</title>
        <authorList>
            <person name="Gordon J.L."/>
            <person name="Armisen D."/>
            <person name="Proux-Wera E."/>
            <person name="Oheigeartaigh S.S."/>
            <person name="Byrne K.P."/>
            <person name="Wolfe K.H."/>
        </authorList>
    </citation>
    <scope>NUCLEOTIDE SEQUENCE [LARGE SCALE GENOMIC DNA]</scope>
    <source>
        <strain evidence="9">ATCC 76901 / BCRC 22586 / CBS 4309 / NBRC 1992 / NRRL Y-12630</strain>
    </source>
</reference>
<proteinExistence type="inferred from homology"/>
<dbReference type="HOGENOM" id="CLU_056775_0_0_1"/>
<dbReference type="GO" id="GO:0035243">
    <property type="term" value="F:protein-arginine omega-N symmetric methyltransferase activity"/>
    <property type="evidence" value="ECO:0007669"/>
    <property type="project" value="UniProtKB-EC"/>
</dbReference>